<dbReference type="RefSeq" id="WP_128199637.1">
    <property type="nucleotide sequence ID" value="NZ_SACT01000006.1"/>
</dbReference>
<protein>
    <submittedName>
        <fullName evidence="1">Hydrogenase maturation protease</fullName>
    </submittedName>
</protein>
<dbReference type="GO" id="GO:0004175">
    <property type="term" value="F:endopeptidase activity"/>
    <property type="evidence" value="ECO:0007669"/>
    <property type="project" value="TreeGrafter"/>
</dbReference>
<dbReference type="Proteomes" id="UP000288178">
    <property type="component" value="Unassembled WGS sequence"/>
</dbReference>
<dbReference type="PANTHER" id="PTHR30302">
    <property type="entry name" value="HYDROGENASE 1 MATURATION PROTEASE"/>
    <property type="match status" value="1"/>
</dbReference>
<dbReference type="CDD" id="cd06066">
    <property type="entry name" value="H2MP_NAD-link-bidir"/>
    <property type="match status" value="1"/>
</dbReference>
<dbReference type="InterPro" id="IPR000671">
    <property type="entry name" value="Peptidase_A31"/>
</dbReference>
<keyword evidence="1" id="KW-0645">Protease</keyword>
<comment type="caution">
    <text evidence="1">The sequence shown here is derived from an EMBL/GenBank/DDBJ whole genome shotgun (WGS) entry which is preliminary data.</text>
</comment>
<keyword evidence="2" id="KW-1185">Reference proteome</keyword>
<dbReference type="SUPFAM" id="SSF53163">
    <property type="entry name" value="HybD-like"/>
    <property type="match status" value="1"/>
</dbReference>
<proteinExistence type="predicted"/>
<name>A0A3S2U1N6_9BURK</name>
<dbReference type="InterPro" id="IPR023430">
    <property type="entry name" value="Pept_HybD-like_dom_sf"/>
</dbReference>
<gene>
    <name evidence="1" type="ORF">ENE75_17630</name>
</gene>
<keyword evidence="1" id="KW-0378">Hydrolase</keyword>
<dbReference type="PANTHER" id="PTHR30302:SF5">
    <property type="entry name" value="SLR1876 PROTEIN"/>
    <property type="match status" value="1"/>
</dbReference>
<dbReference type="OrthoDB" id="9808862at2"/>
<evidence type="ECO:0000313" key="1">
    <source>
        <dbReference type="EMBL" id="RVT50127.1"/>
    </source>
</evidence>
<accession>A0A3S2U1N6</accession>
<reference evidence="1 2" key="1">
    <citation type="submission" date="2019-01" db="EMBL/GenBank/DDBJ databases">
        <authorList>
            <person name="Chen W.-M."/>
        </authorList>
    </citation>
    <scope>NUCLEOTIDE SEQUENCE [LARGE SCALE GENOMIC DNA]</scope>
    <source>
        <strain evidence="1 2">ICH-3</strain>
    </source>
</reference>
<dbReference type="GO" id="GO:0016485">
    <property type="term" value="P:protein processing"/>
    <property type="evidence" value="ECO:0007669"/>
    <property type="project" value="TreeGrafter"/>
</dbReference>
<sequence>MTAPLLVIAVGNPARGDDGLGPALVERLEAEGLAGVETLVDFQLQVEHALDLVGRDAVLFVDASRVAVGAALRRVAPAEALPALSHALTPSGVLHVAQRLGQWLPEAWQLAIEGESFALGEGLSATASARLPGALRAARQWVDLQRASVKRRDMVCAQG</sequence>
<evidence type="ECO:0000313" key="2">
    <source>
        <dbReference type="Proteomes" id="UP000288178"/>
    </source>
</evidence>
<organism evidence="1 2">
    <name type="scientific">Rubrivivax albus</name>
    <dbReference type="NCBI Taxonomy" id="2499835"/>
    <lineage>
        <taxon>Bacteria</taxon>
        <taxon>Pseudomonadati</taxon>
        <taxon>Pseudomonadota</taxon>
        <taxon>Betaproteobacteria</taxon>
        <taxon>Burkholderiales</taxon>
        <taxon>Sphaerotilaceae</taxon>
        <taxon>Rubrivivax</taxon>
    </lineage>
</organism>
<dbReference type="EMBL" id="SACT01000006">
    <property type="protein sequence ID" value="RVT50127.1"/>
    <property type="molecule type" value="Genomic_DNA"/>
</dbReference>
<dbReference type="Gene3D" id="3.40.50.1450">
    <property type="entry name" value="HybD-like"/>
    <property type="match status" value="1"/>
</dbReference>
<dbReference type="GO" id="GO:0008047">
    <property type="term" value="F:enzyme activator activity"/>
    <property type="evidence" value="ECO:0007669"/>
    <property type="project" value="InterPro"/>
</dbReference>
<dbReference type="NCBIfam" id="TIGR00072">
    <property type="entry name" value="hydrog_prot"/>
    <property type="match status" value="1"/>
</dbReference>
<dbReference type="AlphaFoldDB" id="A0A3S2U1N6"/>